<dbReference type="AlphaFoldDB" id="A0A433KSV4"/>
<name>A0A433KSV4_9GAMM</name>
<reference evidence="1 2" key="1">
    <citation type="submission" date="2018-12" db="EMBL/GenBank/DDBJ databases">
        <title>three novel Halomonas strain isolated from plants.</title>
        <authorList>
            <person name="Sun C."/>
        </authorList>
    </citation>
    <scope>NUCLEOTIDE SEQUENCE [LARGE SCALE GENOMIC DNA]</scope>
    <source>
        <strain evidence="1 2">DSM 19434</strain>
    </source>
</reference>
<gene>
    <name evidence="1" type="ORF">ELY33_05060</name>
</gene>
<dbReference type="Proteomes" id="UP000287336">
    <property type="component" value="Unassembled WGS sequence"/>
</dbReference>
<comment type="caution">
    <text evidence="1">The sequence shown here is derived from an EMBL/GenBank/DDBJ whole genome shotgun (WGS) entry which is preliminary data.</text>
</comment>
<evidence type="ECO:0000313" key="1">
    <source>
        <dbReference type="EMBL" id="RUR32751.1"/>
    </source>
</evidence>
<evidence type="ECO:0000313" key="2">
    <source>
        <dbReference type="Proteomes" id="UP000287336"/>
    </source>
</evidence>
<keyword evidence="2" id="KW-1185">Reference proteome</keyword>
<dbReference type="RefSeq" id="WP_126944890.1">
    <property type="nucleotide sequence ID" value="NZ_RZHG01000009.1"/>
</dbReference>
<protein>
    <submittedName>
        <fullName evidence="1">Uncharacterized protein</fullName>
    </submittedName>
</protein>
<sequence length="60" mass="6662">MEQQQGRFERLTELLQAMCRYEHDRLSTVAKVLLEEALTEAALGAEDAQIALDKAGEKAA</sequence>
<accession>A0A433KSV4</accession>
<dbReference type="OrthoDB" id="6169556at2"/>
<dbReference type="EMBL" id="RZHG01000009">
    <property type="protein sequence ID" value="RUR32751.1"/>
    <property type="molecule type" value="Genomic_DNA"/>
</dbReference>
<organism evidence="1 2">
    <name type="scientific">Vreelandella andesensis</name>
    <dbReference type="NCBI Taxonomy" id="447567"/>
    <lineage>
        <taxon>Bacteria</taxon>
        <taxon>Pseudomonadati</taxon>
        <taxon>Pseudomonadota</taxon>
        <taxon>Gammaproteobacteria</taxon>
        <taxon>Oceanospirillales</taxon>
        <taxon>Halomonadaceae</taxon>
        <taxon>Vreelandella</taxon>
    </lineage>
</organism>
<proteinExistence type="predicted"/>